<gene>
    <name evidence="2" type="ORF">GTH24_15095</name>
</gene>
<dbReference type="EMBL" id="CP047344">
    <property type="protein sequence ID" value="QIF95141.1"/>
    <property type="molecule type" value="Genomic_DNA"/>
</dbReference>
<proteinExistence type="predicted"/>
<protein>
    <recommendedName>
        <fullName evidence="1">Putative tail fiber protein gp53-like C-terminal domain-containing protein</fullName>
    </recommendedName>
</protein>
<dbReference type="Proteomes" id="UP000503287">
    <property type="component" value="Chromosome"/>
</dbReference>
<dbReference type="Gene3D" id="2.60.40.3940">
    <property type="match status" value="1"/>
</dbReference>
<keyword evidence="3" id="KW-1185">Reference proteome</keyword>
<sequence>MKNPKLISKPFAQNGQKNVIPEKYETSMESNQATWDQGFGQITMLPVSAGGLPPKGQDFNGILNQMCETIVHISKGGVFKFSTDYATAINGYPKGAILQSEDEKKYYQSLIDNNKVNFNTASQEQIKTSWKLVMTDDLLDQLSKKLESSAIVQSTGTSTTSVMSQKASTDAFQPKGNYADKSSIGSQVFSGTVSATDSINAQSNSGDSVGLYINDGDPFISAYINGKWTTQVRLPGKNGTMALQGDCYTKIESDRIFQPKGNYAPAGNYALAGASYTKLESDNKYQKIGDYADKSSADAQRFNGSIILKKEIISTSGDISIGLNSETKPEIVFNYGDSWRRVTFQDKDGVSALVGDSYTKSVSDGLYQPKGNYQPAGNYALKGESYTKSESDNRYPLKSDVYSKLASDDKYGLKNTANKAESGWWKCGDTGLIYQWGKVAGSTSETDTRNFPIKFPNKCLIMFGSYIGNDWGGGVGCVIKSSSTFLQINHTANASWSGAESNFLAIGY</sequence>
<dbReference type="AlphaFoldDB" id="A0A6G6SMX6"/>
<evidence type="ECO:0000259" key="1">
    <source>
        <dbReference type="Pfam" id="PF21882"/>
    </source>
</evidence>
<dbReference type="InterPro" id="IPR054075">
    <property type="entry name" value="Gp53-like_C"/>
</dbReference>
<dbReference type="Pfam" id="PF21882">
    <property type="entry name" value="Gp53-like_C"/>
    <property type="match status" value="1"/>
</dbReference>
<name>A0A6G6SMX6_PROVU</name>
<accession>A0A6G6SMX6</accession>
<reference evidence="2 3" key="1">
    <citation type="submission" date="2020-01" db="EMBL/GenBank/DDBJ databases">
        <title>The genomic epidemiology of tigecycline resistance gene tet(X) variants in a swine farm in China.</title>
        <authorList>
            <person name="Peng K."/>
            <person name="Li R."/>
        </authorList>
    </citation>
    <scope>NUCLEOTIDE SEQUENCE [LARGE SCALE GENOMIC DNA]</scope>
    <source>
        <strain evidence="2 3">ZN3</strain>
    </source>
</reference>
<evidence type="ECO:0000313" key="2">
    <source>
        <dbReference type="EMBL" id="QIF95141.1"/>
    </source>
</evidence>
<feature type="domain" description="Putative tail fiber protein gp53-like C-terminal" evidence="1">
    <location>
        <begin position="426"/>
        <end position="508"/>
    </location>
</feature>
<dbReference type="RefSeq" id="WP_164525800.1">
    <property type="nucleotide sequence ID" value="NZ_CP047344.1"/>
</dbReference>
<evidence type="ECO:0000313" key="3">
    <source>
        <dbReference type="Proteomes" id="UP000503287"/>
    </source>
</evidence>
<organism evidence="2 3">
    <name type="scientific">Proteus vulgaris</name>
    <dbReference type="NCBI Taxonomy" id="585"/>
    <lineage>
        <taxon>Bacteria</taxon>
        <taxon>Pseudomonadati</taxon>
        <taxon>Pseudomonadota</taxon>
        <taxon>Gammaproteobacteria</taxon>
        <taxon>Enterobacterales</taxon>
        <taxon>Morganellaceae</taxon>
        <taxon>Proteus</taxon>
    </lineage>
</organism>